<sequence length="59" mass="6982">MTINFGSDLIVLVNSSDMVKIWAIWTWGDLDIHRREDTKNRKLKQIVCFWQLHVLKLVG</sequence>
<dbReference type="AlphaFoldDB" id="A0A0A9G2D3"/>
<reference evidence="1" key="1">
    <citation type="submission" date="2014-09" db="EMBL/GenBank/DDBJ databases">
        <authorList>
            <person name="Magalhaes I.L.F."/>
            <person name="Oliveira U."/>
            <person name="Santos F.R."/>
            <person name="Vidigal T.H.D.A."/>
            <person name="Brescovit A.D."/>
            <person name="Santos A.J."/>
        </authorList>
    </citation>
    <scope>NUCLEOTIDE SEQUENCE</scope>
    <source>
        <tissue evidence="1">Shoot tissue taken approximately 20 cm above the soil surface</tissue>
    </source>
</reference>
<name>A0A0A9G2D3_ARUDO</name>
<organism evidence="1">
    <name type="scientific">Arundo donax</name>
    <name type="common">Giant reed</name>
    <name type="synonym">Donax arundinaceus</name>
    <dbReference type="NCBI Taxonomy" id="35708"/>
    <lineage>
        <taxon>Eukaryota</taxon>
        <taxon>Viridiplantae</taxon>
        <taxon>Streptophyta</taxon>
        <taxon>Embryophyta</taxon>
        <taxon>Tracheophyta</taxon>
        <taxon>Spermatophyta</taxon>
        <taxon>Magnoliopsida</taxon>
        <taxon>Liliopsida</taxon>
        <taxon>Poales</taxon>
        <taxon>Poaceae</taxon>
        <taxon>PACMAD clade</taxon>
        <taxon>Arundinoideae</taxon>
        <taxon>Arundineae</taxon>
        <taxon>Arundo</taxon>
    </lineage>
</organism>
<dbReference type="EMBL" id="GBRH01180297">
    <property type="protein sequence ID" value="JAE17599.1"/>
    <property type="molecule type" value="Transcribed_RNA"/>
</dbReference>
<accession>A0A0A9G2D3</accession>
<proteinExistence type="predicted"/>
<evidence type="ECO:0000313" key="1">
    <source>
        <dbReference type="EMBL" id="JAE17599.1"/>
    </source>
</evidence>
<protein>
    <submittedName>
        <fullName evidence="1">Uncharacterized protein</fullName>
    </submittedName>
</protein>
<reference evidence="1" key="2">
    <citation type="journal article" date="2015" name="Data Brief">
        <title>Shoot transcriptome of the giant reed, Arundo donax.</title>
        <authorList>
            <person name="Barrero R.A."/>
            <person name="Guerrero F.D."/>
            <person name="Moolhuijzen P."/>
            <person name="Goolsby J.A."/>
            <person name="Tidwell J."/>
            <person name="Bellgard S.E."/>
            <person name="Bellgard M.I."/>
        </authorList>
    </citation>
    <scope>NUCLEOTIDE SEQUENCE</scope>
    <source>
        <tissue evidence="1">Shoot tissue taken approximately 20 cm above the soil surface</tissue>
    </source>
</reference>